<sequence>MADMADMAAMLVARQNDPTGKPGSAKKQSSSSASQLLSTLAPVALFTLVWLLLFLIFRKWFARNYRPRTFIGSLRENERTPNVSNSFFGWIKEFYAIPDTWVLNHHTLDGYLFLRFLKMGVVTCIVGCLITWPVLFPINITGGGGEKQLDILTFGNVTNNYFKMFAHAGCAILFFSFVLVMITRESIFYINLRQAYLLSPFYSSRLSSRTVLFTSVPEPYMDKQMLRNTLGSQVRRIWFATDTDDLEEKVDERDEAAMKLEAAETKLIQTANGARLKAEKKGQGPAAAESGHGSVAARYIKPKNRPTHRLKPLIGKKVDTIDWCRSELKKLIPEVDRLQAEQKNNHSKKLNSVFVEYETLSEAQAAYQSLTHHQVMQMAPRYTGMNPEEVIWSNLKIKWWERGIRKVVTLSIVVALIIFWSIPVAFIGAISNVDKLVGPDGYLPQLGFILDMPPAILGVVTGLLPVILLAVLMALLPIFLRLMAKIGGDPTTSQVELTVQNYYFGFQVVQVFLVATLGSAASAVVEGVGKNPAGAPKLLATNLPKASNFFLCYFILQGLGIFASVLLALAGLILFMLLGKLLDKTPRKMYKRWISLSSLGWGTLFPIYTNLFVIAICYAAIAPLVLGFAAIGLYCFYFAYRYNLMFVSNVNIDTKGRVYPRALQQLFIGLYLAEICLIGLFALATGESVGALGPLIMMILFLIFTALYQIALNGALEPLLEYLPKSMDAEERRLLALDHQQSNGRDLEYGGYQDGEKMQTHPSAAPASNGKNVGPAPHKKPNMITKFFRPDVYTDYATMRRLVPKDVEIRYSEFEEENAYFHPSITNLTPLLWVPRDPVGISRQECAETGQVIPITDEGAYLDEKNKVVWDAQDGRPPIYQEKVYY</sequence>
<protein>
    <submittedName>
        <fullName evidence="1">Phosphate metabolism protein 7</fullName>
    </submittedName>
</protein>
<accession>A0ACC3MH52</accession>
<gene>
    <name evidence="1" type="primary">PHM7_3</name>
    <name evidence="1" type="ORF">LTR37_018400</name>
</gene>
<comment type="caution">
    <text evidence="1">The sequence shown here is derived from an EMBL/GenBank/DDBJ whole genome shotgun (WGS) entry which is preliminary data.</text>
</comment>
<evidence type="ECO:0000313" key="1">
    <source>
        <dbReference type="EMBL" id="KAK3691801.1"/>
    </source>
</evidence>
<dbReference type="EMBL" id="JAUTXU010000256">
    <property type="protein sequence ID" value="KAK3691801.1"/>
    <property type="molecule type" value="Genomic_DNA"/>
</dbReference>
<evidence type="ECO:0000313" key="2">
    <source>
        <dbReference type="Proteomes" id="UP001281147"/>
    </source>
</evidence>
<name>A0ACC3MH52_9PEZI</name>
<keyword evidence="2" id="KW-1185">Reference proteome</keyword>
<dbReference type="Proteomes" id="UP001281147">
    <property type="component" value="Unassembled WGS sequence"/>
</dbReference>
<reference evidence="1" key="1">
    <citation type="submission" date="2023-07" db="EMBL/GenBank/DDBJ databases">
        <title>Black Yeasts Isolated from many extreme environments.</title>
        <authorList>
            <person name="Coleine C."/>
            <person name="Stajich J.E."/>
            <person name="Selbmann L."/>
        </authorList>
    </citation>
    <scope>NUCLEOTIDE SEQUENCE</scope>
    <source>
        <strain evidence="1">CCFEE 5714</strain>
    </source>
</reference>
<proteinExistence type="predicted"/>
<organism evidence="1 2">
    <name type="scientific">Vermiconidia calcicola</name>
    <dbReference type="NCBI Taxonomy" id="1690605"/>
    <lineage>
        <taxon>Eukaryota</taxon>
        <taxon>Fungi</taxon>
        <taxon>Dikarya</taxon>
        <taxon>Ascomycota</taxon>
        <taxon>Pezizomycotina</taxon>
        <taxon>Dothideomycetes</taxon>
        <taxon>Dothideomycetidae</taxon>
        <taxon>Mycosphaerellales</taxon>
        <taxon>Extremaceae</taxon>
        <taxon>Vermiconidia</taxon>
    </lineage>
</organism>